<protein>
    <submittedName>
        <fullName evidence="7">Thioredoxin family protein</fullName>
    </submittedName>
</protein>
<dbReference type="InterPro" id="IPR005746">
    <property type="entry name" value="Thioredoxin"/>
</dbReference>
<dbReference type="RefSeq" id="WP_242937683.1">
    <property type="nucleotide sequence ID" value="NZ_CP094326.1"/>
</dbReference>
<evidence type="ECO:0000313" key="8">
    <source>
        <dbReference type="Proteomes" id="UP000829476"/>
    </source>
</evidence>
<keyword evidence="5" id="KW-0676">Redox-active center</keyword>
<name>A0ABY3YNP2_9FLAO</name>
<dbReference type="Pfam" id="PF00085">
    <property type="entry name" value="Thioredoxin"/>
    <property type="match status" value="1"/>
</dbReference>
<evidence type="ECO:0000259" key="6">
    <source>
        <dbReference type="PROSITE" id="PS51352"/>
    </source>
</evidence>
<dbReference type="SUPFAM" id="SSF52833">
    <property type="entry name" value="Thioredoxin-like"/>
    <property type="match status" value="1"/>
</dbReference>
<evidence type="ECO:0000256" key="4">
    <source>
        <dbReference type="ARBA" id="ARBA00023157"/>
    </source>
</evidence>
<dbReference type="EMBL" id="CP094326">
    <property type="protein sequence ID" value="UNY99283.1"/>
    <property type="molecule type" value="Genomic_DNA"/>
</dbReference>
<accession>A0ABY3YNP2</accession>
<evidence type="ECO:0000313" key="7">
    <source>
        <dbReference type="EMBL" id="UNY99283.1"/>
    </source>
</evidence>
<evidence type="ECO:0000256" key="2">
    <source>
        <dbReference type="ARBA" id="ARBA00022448"/>
    </source>
</evidence>
<dbReference type="PANTHER" id="PTHR45663:SF11">
    <property type="entry name" value="GEO12009P1"/>
    <property type="match status" value="1"/>
</dbReference>
<keyword evidence="4" id="KW-1015">Disulfide bond</keyword>
<dbReference type="PANTHER" id="PTHR45663">
    <property type="entry name" value="GEO12009P1"/>
    <property type="match status" value="1"/>
</dbReference>
<dbReference type="CDD" id="cd02947">
    <property type="entry name" value="TRX_family"/>
    <property type="match status" value="1"/>
</dbReference>
<organism evidence="7 8">
    <name type="scientific">Zhouia spongiae</name>
    <dbReference type="NCBI Taxonomy" id="2202721"/>
    <lineage>
        <taxon>Bacteria</taxon>
        <taxon>Pseudomonadati</taxon>
        <taxon>Bacteroidota</taxon>
        <taxon>Flavobacteriia</taxon>
        <taxon>Flavobacteriales</taxon>
        <taxon>Flavobacteriaceae</taxon>
        <taxon>Zhouia</taxon>
    </lineage>
</organism>
<feature type="domain" description="Thioredoxin" evidence="6">
    <location>
        <begin position="1"/>
        <end position="98"/>
    </location>
</feature>
<keyword evidence="3" id="KW-0249">Electron transport</keyword>
<dbReference type="PIRSF" id="PIRSF000077">
    <property type="entry name" value="Thioredoxin"/>
    <property type="match status" value="1"/>
</dbReference>
<gene>
    <name evidence="7" type="ORF">MQE36_02810</name>
</gene>
<proteinExistence type="inferred from homology"/>
<keyword evidence="2" id="KW-0813">Transport</keyword>
<dbReference type="Gene3D" id="3.40.30.10">
    <property type="entry name" value="Glutaredoxin"/>
    <property type="match status" value="1"/>
</dbReference>
<dbReference type="InterPro" id="IPR013766">
    <property type="entry name" value="Thioredoxin_domain"/>
</dbReference>
<dbReference type="Proteomes" id="UP000829476">
    <property type="component" value="Chromosome"/>
</dbReference>
<evidence type="ECO:0000256" key="5">
    <source>
        <dbReference type="ARBA" id="ARBA00023284"/>
    </source>
</evidence>
<keyword evidence="8" id="KW-1185">Reference proteome</keyword>
<evidence type="ECO:0000256" key="1">
    <source>
        <dbReference type="ARBA" id="ARBA00008987"/>
    </source>
</evidence>
<dbReference type="PROSITE" id="PS51352">
    <property type="entry name" value="THIOREDOXIN_2"/>
    <property type="match status" value="1"/>
</dbReference>
<dbReference type="InterPro" id="IPR036249">
    <property type="entry name" value="Thioredoxin-like_sf"/>
</dbReference>
<sequence>MSKFGELIETNIPVLLDFYTDWNDSSTAMHPVLRDVAAALGDRAKVIKINVDKNKELAEALRVKGLPTLMIYKKGEMVWRQSGEQDANTLIGILQEYI</sequence>
<comment type="similarity">
    <text evidence="1">Belongs to the thioredoxin family.</text>
</comment>
<evidence type="ECO:0000256" key="3">
    <source>
        <dbReference type="ARBA" id="ARBA00022982"/>
    </source>
</evidence>
<reference evidence="7 8" key="1">
    <citation type="journal article" date="2018" name="Int. J. Syst. Evol. Microbiol.">
        <title>Zhouia spongiae sp. nov., isolated from a marine sponge.</title>
        <authorList>
            <person name="Zhuang L."/>
            <person name="Lin B."/>
            <person name="Qin F."/>
            <person name="Luo L."/>
        </authorList>
    </citation>
    <scope>NUCLEOTIDE SEQUENCE [LARGE SCALE GENOMIC DNA]</scope>
    <source>
        <strain evidence="7 8">HN-Y44</strain>
    </source>
</reference>